<dbReference type="InterPro" id="IPR027417">
    <property type="entry name" value="P-loop_NTPase"/>
</dbReference>
<proteinExistence type="predicted"/>
<dbReference type="RefSeq" id="WP_191172340.1">
    <property type="nucleotide sequence ID" value="NZ_JACXZS010000009.1"/>
</dbReference>
<dbReference type="InterPro" id="IPR051396">
    <property type="entry name" value="Bact_Antivir_Def_Nuclease"/>
</dbReference>
<dbReference type="Gene3D" id="3.40.50.300">
    <property type="entry name" value="P-loop containing nucleotide triphosphate hydrolases"/>
    <property type="match status" value="2"/>
</dbReference>
<dbReference type="Pfam" id="PF13304">
    <property type="entry name" value="AAA_21"/>
    <property type="match status" value="1"/>
</dbReference>
<name>A0ABR8NRU6_9MICO</name>
<keyword evidence="4" id="KW-1185">Reference proteome</keyword>
<accession>A0ABR8NRU6</accession>
<evidence type="ECO:0000313" key="3">
    <source>
        <dbReference type="EMBL" id="MBD3942718.1"/>
    </source>
</evidence>
<comment type="caution">
    <text evidence="3">The sequence shown here is derived from an EMBL/GenBank/DDBJ whole genome shotgun (WGS) entry which is preliminary data.</text>
</comment>
<gene>
    <name evidence="3" type="ORF">IF188_13530</name>
</gene>
<evidence type="ECO:0000259" key="2">
    <source>
        <dbReference type="Pfam" id="PF20469"/>
    </source>
</evidence>
<evidence type="ECO:0000259" key="1">
    <source>
        <dbReference type="Pfam" id="PF13304"/>
    </source>
</evidence>
<dbReference type="Proteomes" id="UP000598426">
    <property type="component" value="Unassembled WGS sequence"/>
</dbReference>
<reference evidence="3 4" key="1">
    <citation type="submission" date="2020-09" db="EMBL/GenBank/DDBJ databases">
        <title>Isolation and identification of active actinomycetes.</title>
        <authorList>
            <person name="Li X."/>
        </authorList>
    </citation>
    <scope>NUCLEOTIDE SEQUENCE [LARGE SCALE GENOMIC DNA]</scope>
    <source>
        <strain evidence="3 4">NEAU-LLC</strain>
    </source>
</reference>
<dbReference type="CDD" id="cd01026">
    <property type="entry name" value="TOPRIM_OLD"/>
    <property type="match status" value="1"/>
</dbReference>
<organism evidence="3 4">
    <name type="scientific">Microbacterium helvum</name>
    <dbReference type="NCBI Taxonomy" id="2773713"/>
    <lineage>
        <taxon>Bacteria</taxon>
        <taxon>Bacillati</taxon>
        <taxon>Actinomycetota</taxon>
        <taxon>Actinomycetes</taxon>
        <taxon>Micrococcales</taxon>
        <taxon>Microbacteriaceae</taxon>
        <taxon>Microbacterium</taxon>
    </lineage>
</organism>
<dbReference type="SUPFAM" id="SSF52540">
    <property type="entry name" value="P-loop containing nucleoside triphosphate hydrolases"/>
    <property type="match status" value="1"/>
</dbReference>
<dbReference type="InterPro" id="IPR034139">
    <property type="entry name" value="TOPRIM_OLD"/>
</dbReference>
<feature type="domain" description="ATPase AAA-type core" evidence="1">
    <location>
        <begin position="25"/>
        <end position="335"/>
    </location>
</feature>
<dbReference type="InterPro" id="IPR003959">
    <property type="entry name" value="ATPase_AAA_core"/>
</dbReference>
<protein>
    <submittedName>
        <fullName evidence="3">AAA family ATPase</fullName>
    </submittedName>
</protein>
<dbReference type="PANTHER" id="PTHR43581:SF4">
    <property type="entry name" value="ATP_GTP PHOSPHATASE"/>
    <property type="match status" value="1"/>
</dbReference>
<feature type="domain" description="OLD protein-like TOPRIM" evidence="2">
    <location>
        <begin position="383"/>
        <end position="446"/>
    </location>
</feature>
<dbReference type="EMBL" id="JACXZS010000009">
    <property type="protein sequence ID" value="MBD3942718.1"/>
    <property type="molecule type" value="Genomic_DNA"/>
</dbReference>
<dbReference type="Pfam" id="PF20469">
    <property type="entry name" value="OLD-like_TOPRIM"/>
    <property type="match status" value="1"/>
</dbReference>
<sequence>MRLARIRTHNFRNLPSLDTALGRSVVIVGENRAGKSNLLQAIRLVLDSSLPYADRRLSSKDFWDGLDCPSGDPMVDGYEIRISLDLDELSDDKRMMATLGNGLVELKPPVARLTYKWAPDPKKDGIYTDGVYFADGEDNRRVPNDLRDEVFVAFTSALRDVESDIRSWRRSPLRSLLERVIGKIPPDEVARLRALLSEANDQVVGLPDVEDLATTVERRVEAAVGPRHALGASLRTVPPQVDEVIRALTLYVDGSQARSLDTASLGSLNILYFVLLQLGSEARLEGKEVSHTLVVAEEPEAHLHPHLQRSVLEAIGAPTDSRSILVTTHSPQLVSAVDGRALLRLSRKDGGTVAHSAADATLTEREWGDVNRYLGATQAEMVFATKVLLVEGYAEEVLVPAFASEHGMDLNKEGITVCAIHGTHFLSYAKLCGSLGIPFAIVTDGDPGDDGELEGRTRLSRLAEAMGLTGELDGHGLFLGEDTLEVDLYRTASNAERIHVVLTELGTRNTPSRIETWNGSPSRKQLVDEIDHAGGKGRFAQRLASEPLTAPAAFQRALDFLRTAL</sequence>
<evidence type="ECO:0000313" key="4">
    <source>
        <dbReference type="Proteomes" id="UP000598426"/>
    </source>
</evidence>
<dbReference type="PANTHER" id="PTHR43581">
    <property type="entry name" value="ATP/GTP PHOSPHATASE"/>
    <property type="match status" value="1"/>
</dbReference>